<evidence type="ECO:0000313" key="2">
    <source>
        <dbReference type="EMBL" id="CUQ75014.1"/>
    </source>
</evidence>
<dbReference type="PROSITE" id="PS51257">
    <property type="entry name" value="PROKAR_LIPOPROTEIN"/>
    <property type="match status" value="1"/>
</dbReference>
<evidence type="ECO:0000256" key="1">
    <source>
        <dbReference type="SAM" id="SignalP"/>
    </source>
</evidence>
<keyword evidence="1" id="KW-0732">Signal</keyword>
<proteinExistence type="predicted"/>
<sequence length="256" mass="29942">MKLKKITVFSLLLTVLCGCTAQPSNDTNNMLETKTYLYSYDYETEPNGELSTAYHEEKPSVDLNESRNVEKGTVNFKNKNAITYIKMNETFSKGNYECTVTEAYKTISSDFFYTLVDEQYYEALEKEIFKRRYISKDTGKLINEKNSFFCVKIHLKYTGSQPTNMTFYTTGYSKQTNNLMYDPGLLIFIDKALANEEKDVLYLEPGKEYDLWFFYHVLGTYSSENTYYIQGDFQNYNDHKSYTGYLIELNDLTEID</sequence>
<reference evidence="2 3" key="1">
    <citation type="submission" date="2015-09" db="EMBL/GenBank/DDBJ databases">
        <authorList>
            <consortium name="Pathogen Informatics"/>
        </authorList>
    </citation>
    <scope>NUCLEOTIDE SEQUENCE [LARGE SCALE GENOMIC DNA]</scope>
    <source>
        <strain evidence="2 3">2789STDY5834875</strain>
    </source>
</reference>
<dbReference type="Proteomes" id="UP000095621">
    <property type="component" value="Unassembled WGS sequence"/>
</dbReference>
<protein>
    <submittedName>
        <fullName evidence="2">Uncharacterized protein</fullName>
    </submittedName>
</protein>
<organism evidence="2 3">
    <name type="scientific">Lachnospira eligens</name>
    <dbReference type="NCBI Taxonomy" id="39485"/>
    <lineage>
        <taxon>Bacteria</taxon>
        <taxon>Bacillati</taxon>
        <taxon>Bacillota</taxon>
        <taxon>Clostridia</taxon>
        <taxon>Lachnospirales</taxon>
        <taxon>Lachnospiraceae</taxon>
        <taxon>Lachnospira</taxon>
    </lineage>
</organism>
<dbReference type="RefSeq" id="WP_055214181.1">
    <property type="nucleotide sequence ID" value="NZ_CZBU01000001.1"/>
</dbReference>
<evidence type="ECO:0000313" key="3">
    <source>
        <dbReference type="Proteomes" id="UP000095621"/>
    </source>
</evidence>
<name>A0A174YIS5_9FIRM</name>
<gene>
    <name evidence="2" type="ORF">ERS852490_00276</name>
</gene>
<dbReference type="EMBL" id="CZBU01000001">
    <property type="protein sequence ID" value="CUQ75014.1"/>
    <property type="molecule type" value="Genomic_DNA"/>
</dbReference>
<dbReference type="AlphaFoldDB" id="A0A174YIS5"/>
<feature type="signal peptide" evidence="1">
    <location>
        <begin position="1"/>
        <end position="21"/>
    </location>
</feature>
<feature type="chain" id="PRO_5008038219" evidence="1">
    <location>
        <begin position="22"/>
        <end position="256"/>
    </location>
</feature>
<accession>A0A174YIS5</accession>